<dbReference type="Pfam" id="PF00673">
    <property type="entry name" value="Ribosomal_L5_C"/>
    <property type="match status" value="1"/>
</dbReference>
<evidence type="ECO:0000256" key="4">
    <source>
        <dbReference type="ARBA" id="ARBA00035245"/>
    </source>
</evidence>
<dbReference type="EMBL" id="JAAGNX010000002">
    <property type="protein sequence ID" value="NDV62655.1"/>
    <property type="molecule type" value="Genomic_DNA"/>
</dbReference>
<name>A0A6B2M498_9BACT</name>
<dbReference type="Proteomes" id="UP000478417">
    <property type="component" value="Unassembled WGS sequence"/>
</dbReference>
<comment type="caution">
    <text evidence="9">The sequence shown here is derived from an EMBL/GenBank/DDBJ whole genome shotgun (WGS) entry which is preliminary data.</text>
</comment>
<evidence type="ECO:0000256" key="6">
    <source>
        <dbReference type="RuleBase" id="RU003930"/>
    </source>
</evidence>
<evidence type="ECO:0000259" key="7">
    <source>
        <dbReference type="Pfam" id="PF00281"/>
    </source>
</evidence>
<comment type="function">
    <text evidence="5">This is 1 of the proteins that bind and probably mediate the attachment of the 5S RNA into the large ribosomal subunit, where it forms part of the central protuberance. In the 70S ribosome it contacts protein S13 of the 30S subunit (bridge B1b), connecting the 2 subunits; this bridge is implicated in subunit movement. Contacts the P site tRNA; the 5S rRNA and some of its associated proteins might help stabilize positioning of ribosome-bound tRNAs.</text>
</comment>
<reference evidence="9 10" key="1">
    <citation type="submission" date="2020-02" db="EMBL/GenBank/DDBJ databases">
        <title>Albibacoteraceae fam. nov., the first described family within the subdivision 4 Verrucomicrobia.</title>
        <authorList>
            <person name="Xi F."/>
        </authorList>
    </citation>
    <scope>NUCLEOTIDE SEQUENCE [LARGE SCALE GENOMIC DNA]</scope>
    <source>
        <strain evidence="9 10">CK1056</strain>
    </source>
</reference>
<dbReference type="InterPro" id="IPR022803">
    <property type="entry name" value="Ribosomal_uL5_dom_sf"/>
</dbReference>
<keyword evidence="3 5" id="KW-0687">Ribonucleoprotein</keyword>
<dbReference type="GO" id="GO:0006412">
    <property type="term" value="P:translation"/>
    <property type="evidence" value="ECO:0007669"/>
    <property type="project" value="UniProtKB-UniRule"/>
</dbReference>
<dbReference type="RefSeq" id="WP_163964907.1">
    <property type="nucleotide sequence ID" value="NZ_JAAGNX010000002.1"/>
</dbReference>
<protein>
    <recommendedName>
        <fullName evidence="4 5">Large ribosomal subunit protein uL5</fullName>
    </recommendedName>
</protein>
<comment type="similarity">
    <text evidence="1 5 6">Belongs to the universal ribosomal protein uL5 family.</text>
</comment>
<dbReference type="GO" id="GO:0005840">
    <property type="term" value="C:ribosome"/>
    <property type="evidence" value="ECO:0007669"/>
    <property type="project" value="UniProtKB-KW"/>
</dbReference>
<dbReference type="SUPFAM" id="SSF55282">
    <property type="entry name" value="RL5-like"/>
    <property type="match status" value="1"/>
</dbReference>
<evidence type="ECO:0000256" key="1">
    <source>
        <dbReference type="ARBA" id="ARBA00008553"/>
    </source>
</evidence>
<feature type="domain" description="Large ribosomal subunit protein uL5 N-terminal" evidence="7">
    <location>
        <begin position="26"/>
        <end position="81"/>
    </location>
</feature>
<dbReference type="InterPro" id="IPR031309">
    <property type="entry name" value="Ribosomal_uL5_C"/>
</dbReference>
<dbReference type="HAMAP" id="MF_01333_B">
    <property type="entry name" value="Ribosomal_uL5_B"/>
    <property type="match status" value="1"/>
</dbReference>
<dbReference type="InterPro" id="IPR031310">
    <property type="entry name" value="Ribosomal_uL5_N"/>
</dbReference>
<evidence type="ECO:0000256" key="2">
    <source>
        <dbReference type="ARBA" id="ARBA00022980"/>
    </source>
</evidence>
<dbReference type="InterPro" id="IPR020930">
    <property type="entry name" value="Ribosomal_uL5_bac-type"/>
</dbReference>
<evidence type="ECO:0000256" key="5">
    <source>
        <dbReference type="HAMAP-Rule" id="MF_01333"/>
    </source>
</evidence>
<keyword evidence="5" id="KW-0699">rRNA-binding</keyword>
<sequence length="188" mass="20928">MEKAYLQQYYTDKVVPDLMKSRGYTNVHQVPQIEKIVINSGFSATAEKGQIEEIVRDITTISGQKVVVTKARKSVSNFKLREGMPVGVMVTLRGRQMYEFLYRLLAVALPGIRDFRGVRDRLDGNGNYTLGITDHSIFPEIHGDGSKYTIGMDICITTTAGSDEEGRELLSMLGMPFRKRSTAATANA</sequence>
<dbReference type="GO" id="GO:0003735">
    <property type="term" value="F:structural constituent of ribosome"/>
    <property type="evidence" value="ECO:0007669"/>
    <property type="project" value="InterPro"/>
</dbReference>
<dbReference type="Gene3D" id="3.30.1440.10">
    <property type="match status" value="1"/>
</dbReference>
<keyword evidence="5" id="KW-0820">tRNA-binding</keyword>
<gene>
    <name evidence="5 9" type="primary">rplE</name>
    <name evidence="9" type="ORF">G0Q06_09355</name>
</gene>
<organism evidence="9 10">
    <name type="scientific">Oceanipulchritudo coccoides</name>
    <dbReference type="NCBI Taxonomy" id="2706888"/>
    <lineage>
        <taxon>Bacteria</taxon>
        <taxon>Pseudomonadati</taxon>
        <taxon>Verrucomicrobiota</taxon>
        <taxon>Opitutia</taxon>
        <taxon>Puniceicoccales</taxon>
        <taxon>Oceanipulchritudinaceae</taxon>
        <taxon>Oceanipulchritudo</taxon>
    </lineage>
</organism>
<dbReference type="GO" id="GO:0000049">
    <property type="term" value="F:tRNA binding"/>
    <property type="evidence" value="ECO:0007669"/>
    <property type="project" value="UniProtKB-UniRule"/>
</dbReference>
<dbReference type="GO" id="GO:0019843">
    <property type="term" value="F:rRNA binding"/>
    <property type="evidence" value="ECO:0007669"/>
    <property type="project" value="UniProtKB-UniRule"/>
</dbReference>
<evidence type="ECO:0000313" key="9">
    <source>
        <dbReference type="EMBL" id="NDV62655.1"/>
    </source>
</evidence>
<evidence type="ECO:0000259" key="8">
    <source>
        <dbReference type="Pfam" id="PF00673"/>
    </source>
</evidence>
<dbReference type="AlphaFoldDB" id="A0A6B2M498"/>
<feature type="domain" description="Large ribosomal subunit protein uL5 C-terminal" evidence="8">
    <location>
        <begin position="85"/>
        <end position="177"/>
    </location>
</feature>
<accession>A0A6B2M498</accession>
<dbReference type="PROSITE" id="PS00358">
    <property type="entry name" value="RIBOSOMAL_L5"/>
    <property type="match status" value="1"/>
</dbReference>
<comment type="subunit">
    <text evidence="5">Part of the 50S ribosomal subunit; part of the 5S rRNA/L5/L18/L25 subcomplex. Contacts the 5S rRNA and the P site tRNA. Forms a bridge to the 30S subunit in the 70S ribosome.</text>
</comment>
<dbReference type="InterPro" id="IPR002132">
    <property type="entry name" value="Ribosomal_uL5"/>
</dbReference>
<keyword evidence="2 5" id="KW-0689">Ribosomal protein</keyword>
<keyword evidence="5" id="KW-0694">RNA-binding</keyword>
<proteinExistence type="inferred from homology"/>
<dbReference type="NCBIfam" id="NF000585">
    <property type="entry name" value="PRK00010.1"/>
    <property type="match status" value="1"/>
</dbReference>
<dbReference type="InterPro" id="IPR020929">
    <property type="entry name" value="Ribosomal_uL5_CS"/>
</dbReference>
<dbReference type="PIRSF" id="PIRSF002161">
    <property type="entry name" value="Ribosomal_L5"/>
    <property type="match status" value="1"/>
</dbReference>
<evidence type="ECO:0000313" key="10">
    <source>
        <dbReference type="Proteomes" id="UP000478417"/>
    </source>
</evidence>
<keyword evidence="10" id="KW-1185">Reference proteome</keyword>
<dbReference type="Pfam" id="PF00281">
    <property type="entry name" value="Ribosomal_L5"/>
    <property type="match status" value="1"/>
</dbReference>
<evidence type="ECO:0000256" key="3">
    <source>
        <dbReference type="ARBA" id="ARBA00023274"/>
    </source>
</evidence>
<dbReference type="GO" id="GO:1990904">
    <property type="term" value="C:ribonucleoprotein complex"/>
    <property type="evidence" value="ECO:0007669"/>
    <property type="project" value="UniProtKB-KW"/>
</dbReference>
<dbReference type="PANTHER" id="PTHR11994">
    <property type="entry name" value="60S RIBOSOMAL PROTEIN L11-RELATED"/>
    <property type="match status" value="1"/>
</dbReference>
<dbReference type="FunFam" id="3.30.1440.10:FF:000001">
    <property type="entry name" value="50S ribosomal protein L5"/>
    <property type="match status" value="1"/>
</dbReference>